<dbReference type="AlphaFoldDB" id="A0A1D1VE75"/>
<sequence length="147" mass="16064">MRYGHPAAVRLTNMTALVILARSLLATGASSLLLVSDLVQEPGSAPTSRPAGRRSTFMPLVDDEKRKALDAAADAVINRKQELRRAQGEYQLTLAELEQVLLEKGAVATVKKSRACRRTVKIDPRKAESLRQAVNDVISKGVRCHSF</sequence>
<evidence type="ECO:0000313" key="3">
    <source>
        <dbReference type="EMBL" id="GAU99954.1"/>
    </source>
</evidence>
<keyword evidence="1" id="KW-0175">Coiled coil</keyword>
<reference evidence="3 4" key="1">
    <citation type="journal article" date="2016" name="Nat. Commun.">
        <title>Extremotolerant tardigrade genome and improved radiotolerance of human cultured cells by tardigrade-unique protein.</title>
        <authorList>
            <person name="Hashimoto T."/>
            <person name="Horikawa D.D."/>
            <person name="Saito Y."/>
            <person name="Kuwahara H."/>
            <person name="Kozuka-Hata H."/>
            <person name="Shin-I T."/>
            <person name="Minakuchi Y."/>
            <person name="Ohishi K."/>
            <person name="Motoyama A."/>
            <person name="Aizu T."/>
            <person name="Enomoto A."/>
            <person name="Kondo K."/>
            <person name="Tanaka S."/>
            <person name="Hara Y."/>
            <person name="Koshikawa S."/>
            <person name="Sagara H."/>
            <person name="Miura T."/>
            <person name="Yokobori S."/>
            <person name="Miyagawa K."/>
            <person name="Suzuki Y."/>
            <person name="Kubo T."/>
            <person name="Oyama M."/>
            <person name="Kohara Y."/>
            <person name="Fujiyama A."/>
            <person name="Arakawa K."/>
            <person name="Katayama T."/>
            <person name="Toyoda A."/>
            <person name="Kunieda T."/>
        </authorList>
    </citation>
    <scope>NUCLEOTIDE SEQUENCE [LARGE SCALE GENOMIC DNA]</scope>
    <source>
        <strain evidence="3 4">YOKOZUNA-1</strain>
    </source>
</reference>
<dbReference type="Proteomes" id="UP000186922">
    <property type="component" value="Unassembled WGS sequence"/>
</dbReference>
<gene>
    <name evidence="3" type="primary">RvY_10884</name>
    <name evidence="3" type="synonym">RvY_10884.2</name>
    <name evidence="3" type="ORF">RvY_10884-2</name>
</gene>
<organism evidence="3 4">
    <name type="scientific">Ramazzottius varieornatus</name>
    <name type="common">Water bear</name>
    <name type="synonym">Tardigrade</name>
    <dbReference type="NCBI Taxonomy" id="947166"/>
    <lineage>
        <taxon>Eukaryota</taxon>
        <taxon>Metazoa</taxon>
        <taxon>Ecdysozoa</taxon>
        <taxon>Tardigrada</taxon>
        <taxon>Eutardigrada</taxon>
        <taxon>Parachela</taxon>
        <taxon>Hypsibioidea</taxon>
        <taxon>Ramazzottiidae</taxon>
        <taxon>Ramazzottius</taxon>
    </lineage>
</organism>
<dbReference type="EMBL" id="BDGG01000005">
    <property type="protein sequence ID" value="GAU99954.1"/>
    <property type="molecule type" value="Genomic_DNA"/>
</dbReference>
<evidence type="ECO:0000313" key="4">
    <source>
        <dbReference type="Proteomes" id="UP000186922"/>
    </source>
</evidence>
<comment type="caution">
    <text evidence="3">The sequence shown here is derived from an EMBL/GenBank/DDBJ whole genome shotgun (WGS) entry which is preliminary data.</text>
</comment>
<proteinExistence type="predicted"/>
<accession>A0A1D1VE75</accession>
<evidence type="ECO:0000256" key="1">
    <source>
        <dbReference type="SAM" id="Coils"/>
    </source>
</evidence>
<feature type="chain" id="PRO_5008898323" evidence="2">
    <location>
        <begin position="32"/>
        <end position="147"/>
    </location>
</feature>
<protein>
    <submittedName>
        <fullName evidence="3">Uncharacterized protein</fullName>
    </submittedName>
</protein>
<feature type="coiled-coil region" evidence="1">
    <location>
        <begin position="66"/>
        <end position="100"/>
    </location>
</feature>
<evidence type="ECO:0000256" key="2">
    <source>
        <dbReference type="SAM" id="SignalP"/>
    </source>
</evidence>
<keyword evidence="2" id="KW-0732">Signal</keyword>
<feature type="signal peptide" evidence="2">
    <location>
        <begin position="1"/>
        <end position="31"/>
    </location>
</feature>
<keyword evidence="4" id="KW-1185">Reference proteome</keyword>
<name>A0A1D1VE75_RAMVA</name>